<dbReference type="Pfam" id="PF00483">
    <property type="entry name" value="NTP_transferase"/>
    <property type="match status" value="1"/>
</dbReference>
<feature type="domain" description="Nucleotidyl transferase" evidence="3">
    <location>
        <begin position="2"/>
        <end position="228"/>
    </location>
</feature>
<dbReference type="InterPro" id="IPR005844">
    <property type="entry name" value="A-D-PHexomutase_a/b/a-I"/>
</dbReference>
<dbReference type="RefSeq" id="WP_144987223.1">
    <property type="nucleotide sequence ID" value="NZ_VNJK01000001.1"/>
</dbReference>
<dbReference type="InterPro" id="IPR050486">
    <property type="entry name" value="Mannose-1P_guanyltransferase"/>
</dbReference>
<evidence type="ECO:0000259" key="3">
    <source>
        <dbReference type="Pfam" id="PF00483"/>
    </source>
</evidence>
<evidence type="ECO:0000256" key="2">
    <source>
        <dbReference type="ARBA" id="ARBA00010231"/>
    </source>
</evidence>
<dbReference type="GO" id="GO:0016868">
    <property type="term" value="F:intramolecular phosphotransferase activity"/>
    <property type="evidence" value="ECO:0007669"/>
    <property type="project" value="InterPro"/>
</dbReference>
<dbReference type="CDD" id="cd04181">
    <property type="entry name" value="NTP_transferase"/>
    <property type="match status" value="1"/>
</dbReference>
<dbReference type="Pfam" id="PF02878">
    <property type="entry name" value="PGM_PMM_I"/>
    <property type="match status" value="1"/>
</dbReference>
<dbReference type="InterPro" id="IPR005835">
    <property type="entry name" value="NTP_transferase_dom"/>
</dbReference>
<dbReference type="InterPro" id="IPR029044">
    <property type="entry name" value="Nucleotide-diphossugar_trans"/>
</dbReference>
<evidence type="ECO:0000259" key="4">
    <source>
        <dbReference type="Pfam" id="PF02878"/>
    </source>
</evidence>
<dbReference type="OrthoDB" id="9801899at2"/>
<proteinExistence type="inferred from homology"/>
<evidence type="ECO:0000313" key="7">
    <source>
        <dbReference type="Proteomes" id="UP000318102"/>
    </source>
</evidence>
<comment type="similarity">
    <text evidence="1">Belongs to the transferase hexapeptide repeat family.</text>
</comment>
<dbReference type="Gene3D" id="2.160.10.10">
    <property type="entry name" value="Hexapeptide repeat proteins"/>
    <property type="match status" value="1"/>
</dbReference>
<dbReference type="PANTHER" id="PTHR22572">
    <property type="entry name" value="SUGAR-1-PHOSPHATE GUANYL TRANSFERASE"/>
    <property type="match status" value="1"/>
</dbReference>
<dbReference type="InterPro" id="IPR056729">
    <property type="entry name" value="GMPPB_C"/>
</dbReference>
<dbReference type="SUPFAM" id="SSF53738">
    <property type="entry name" value="Phosphoglucomutase, first 3 domains"/>
    <property type="match status" value="1"/>
</dbReference>
<gene>
    <name evidence="6" type="ORF">FPZ44_02895</name>
</gene>
<dbReference type="Proteomes" id="UP000318102">
    <property type="component" value="Unassembled WGS sequence"/>
</dbReference>
<dbReference type="InterPro" id="IPR016055">
    <property type="entry name" value="A-D-PHexomutase_a/b/a-I/II/III"/>
</dbReference>
<dbReference type="GO" id="GO:0005975">
    <property type="term" value="P:carbohydrate metabolic process"/>
    <property type="evidence" value="ECO:0007669"/>
    <property type="project" value="InterPro"/>
</dbReference>
<accession>A0A559IWT9</accession>
<dbReference type="SUPFAM" id="SSF55957">
    <property type="entry name" value="Phosphoglucomutase, C-terminal domain"/>
    <property type="match status" value="1"/>
</dbReference>
<organism evidence="6 7">
    <name type="scientific">Paenibacillus agilis</name>
    <dbReference type="NCBI Taxonomy" id="3020863"/>
    <lineage>
        <taxon>Bacteria</taxon>
        <taxon>Bacillati</taxon>
        <taxon>Bacillota</taxon>
        <taxon>Bacilli</taxon>
        <taxon>Bacillales</taxon>
        <taxon>Paenibacillaceae</taxon>
        <taxon>Paenibacillus</taxon>
    </lineage>
</organism>
<evidence type="ECO:0000313" key="6">
    <source>
        <dbReference type="EMBL" id="TVX92095.1"/>
    </source>
</evidence>
<keyword evidence="7" id="KW-1185">Reference proteome</keyword>
<dbReference type="EMBL" id="VNJK01000001">
    <property type="protein sequence ID" value="TVX92095.1"/>
    <property type="molecule type" value="Genomic_DNA"/>
</dbReference>
<dbReference type="Gene3D" id="3.40.120.10">
    <property type="entry name" value="Alpha-D-Glucose-1,6-Bisphosphate, subunit A, domain 3"/>
    <property type="match status" value="1"/>
</dbReference>
<comment type="similarity">
    <text evidence="2">Belongs to the phosphohexose mutase family.</text>
</comment>
<dbReference type="SUPFAM" id="SSF51161">
    <property type="entry name" value="Trimeric LpxA-like enzymes"/>
    <property type="match status" value="1"/>
</dbReference>
<dbReference type="Gene3D" id="3.90.550.10">
    <property type="entry name" value="Spore Coat Polysaccharide Biosynthesis Protein SpsA, Chain A"/>
    <property type="match status" value="1"/>
</dbReference>
<dbReference type="InterPro" id="IPR036900">
    <property type="entry name" value="A-D-PHexomutase_C_sf"/>
</dbReference>
<dbReference type="Pfam" id="PF25087">
    <property type="entry name" value="GMPPB_C"/>
    <property type="match status" value="1"/>
</dbReference>
<evidence type="ECO:0000259" key="5">
    <source>
        <dbReference type="Pfam" id="PF25087"/>
    </source>
</evidence>
<reference evidence="6 7" key="1">
    <citation type="submission" date="2019-07" db="EMBL/GenBank/DDBJ databases">
        <authorList>
            <person name="Kim J."/>
        </authorList>
    </citation>
    <scope>NUCLEOTIDE SEQUENCE [LARGE SCALE GENOMIC DNA]</scope>
    <source>
        <strain evidence="6 7">N4</strain>
    </source>
</reference>
<feature type="domain" description="Mannose-1-phosphate guanyltransferase C-terminal" evidence="5">
    <location>
        <begin position="264"/>
        <end position="367"/>
    </location>
</feature>
<dbReference type="AlphaFoldDB" id="A0A559IWT9"/>
<comment type="caution">
    <text evidence="6">The sequence shown here is derived from an EMBL/GenBank/DDBJ whole genome shotgun (WGS) entry which is preliminary data.</text>
</comment>
<name>A0A559IWT9_9BACL</name>
<sequence length="809" mass="89043">MKAVIMAGGKGTRLRPLTLNTPKPMVPLLNRPCMAYIIDLLKRHDIHQIAVTLQYLPDSVRDHFGDGSEYGVQLVYFEEDSPLGTAGSVKNAEGFLDETFIVVSGDALTDFNLRKAIEYHKSKQALATMVLTQVDSPLEYGVVMTESDGRVSRFLEKPSWSEVFSDTVNTGIYVLEPSIFNWIPEGSPYDFSLDLFPALLQKEERLFGYTASGYWSDIGNLTQYRQSQFDMLDRRVSVNLAATEVMPGIYLESDVKLPARIHLNGPAYIASGCKLHFGSSIGPYTVLGEGNTVHSSTKLERTIMWNGNYIGEHCEMQDSLLMNRIIVGSGAQLDEGCVIGSGCTIGAKASIRSNVRLWPNKTVPTNTTVHDSLIWSNEASKPLFTSRGIVGVPNVDIHPERAGKLGAAYGYTLPSEATVIVANCSHAYSSLLKDSFVSGLRSIGVHVIDIGICADEVTRHAVRNRSAHGAVHIKIQLDHQHAPQAVLSWMDGQGWPIAKSAERKIENAYFQEDYVRCHAEAVGSWRQDAYAVNQYLAALAKELDWSTARTSSLAYVLQLAPSVDLDLVQRFSAAVGGRRLIIQDSAFDAESLAALIQQTHSDVGIYVGDDLQLQMVTRSGSILSDDGLMHLIAYALERTGVPAVLGVPASFSIGIEGERIGRTLRFVRTKESLRSVMEATAGVPFCPLSHRLYAIGLLLQLFADESNTVEDLLHKLPESYTAKEIVPCGWHEKGILMRKVMEWVRSDGQQVELLDGIRISGDDGTVLIMPDADEPLFQIFAHANSSIGAERLAHDYASRLFQSHQTLRK</sequence>
<evidence type="ECO:0000256" key="1">
    <source>
        <dbReference type="ARBA" id="ARBA00007274"/>
    </source>
</evidence>
<dbReference type="SUPFAM" id="SSF53448">
    <property type="entry name" value="Nucleotide-diphospho-sugar transferases"/>
    <property type="match status" value="1"/>
</dbReference>
<dbReference type="Gene3D" id="3.30.310.50">
    <property type="entry name" value="Alpha-D-phosphohexomutase, C-terminal domain"/>
    <property type="match status" value="1"/>
</dbReference>
<protein>
    <submittedName>
        <fullName evidence="6">Mannose-1-phosphate guanyltransferase</fullName>
    </submittedName>
</protein>
<dbReference type="InterPro" id="IPR011004">
    <property type="entry name" value="Trimer_LpxA-like_sf"/>
</dbReference>
<feature type="domain" description="Alpha-D-phosphohexomutase alpha/beta/alpha" evidence="4">
    <location>
        <begin position="383"/>
        <end position="514"/>
    </location>
</feature>